<protein>
    <recommendedName>
        <fullName evidence="16">CLIP domain-containing serine protease</fullName>
    </recommendedName>
</protein>
<dbReference type="Pfam" id="PF00089">
    <property type="entry name" value="Trypsin"/>
    <property type="match status" value="2"/>
</dbReference>
<dbReference type="InterPro" id="IPR001254">
    <property type="entry name" value="Trypsin_dom"/>
</dbReference>
<evidence type="ECO:0000256" key="7">
    <source>
        <dbReference type="ARBA" id="ARBA00023157"/>
    </source>
</evidence>
<evidence type="ECO:0000313" key="14">
    <source>
        <dbReference type="EnsemblMetazoa" id="ADIR003502-PA"/>
    </source>
</evidence>
<dbReference type="FunFam" id="2.40.10.10:FF:000006">
    <property type="entry name" value="Serine proteinase stubble"/>
    <property type="match status" value="1"/>
</dbReference>
<dbReference type="PROSITE" id="PS00134">
    <property type="entry name" value="TRYPSIN_HIS"/>
    <property type="match status" value="1"/>
</dbReference>
<feature type="chain" id="PRO_5008129417" description="CLIP domain-containing serine protease" evidence="11">
    <location>
        <begin position="23"/>
        <end position="1136"/>
    </location>
</feature>
<dbReference type="PANTHER" id="PTHR24252:SF7">
    <property type="entry name" value="HYALIN"/>
    <property type="match status" value="1"/>
</dbReference>
<evidence type="ECO:0000256" key="9">
    <source>
        <dbReference type="RuleBase" id="RU363034"/>
    </source>
</evidence>
<feature type="region of interest" description="Disordered" evidence="10">
    <location>
        <begin position="826"/>
        <end position="864"/>
    </location>
</feature>
<feature type="compositionally biased region" description="Pro residues" evidence="10">
    <location>
        <begin position="826"/>
        <end position="858"/>
    </location>
</feature>
<evidence type="ECO:0000256" key="4">
    <source>
        <dbReference type="ARBA" id="ARBA00022801"/>
    </source>
</evidence>
<dbReference type="GO" id="GO:0004252">
    <property type="term" value="F:serine-type endopeptidase activity"/>
    <property type="evidence" value="ECO:0007669"/>
    <property type="project" value="InterPro"/>
</dbReference>
<dbReference type="Gene3D" id="2.40.10.10">
    <property type="entry name" value="Trypsin-like serine proteases"/>
    <property type="match status" value="4"/>
</dbReference>
<dbReference type="SMART" id="SM00020">
    <property type="entry name" value="Tryp_SPc"/>
    <property type="match status" value="2"/>
</dbReference>
<dbReference type="InterPro" id="IPR038565">
    <property type="entry name" value="CLIP_sf"/>
</dbReference>
<dbReference type="PANTHER" id="PTHR24252">
    <property type="entry name" value="ACROSIN-RELATED"/>
    <property type="match status" value="1"/>
</dbReference>
<reference evidence="15" key="1">
    <citation type="submission" date="2013-03" db="EMBL/GenBank/DDBJ databases">
        <title>The Genome Sequence of Anopheles dirus WRAIR2.</title>
        <authorList>
            <consortium name="The Broad Institute Genomics Platform"/>
            <person name="Neafsey D.E."/>
            <person name="Walton C."/>
            <person name="Walker B."/>
            <person name="Young S.K."/>
            <person name="Zeng Q."/>
            <person name="Gargeya S."/>
            <person name="Fitzgerald M."/>
            <person name="Haas B."/>
            <person name="Abouelleil A."/>
            <person name="Allen A.W."/>
            <person name="Alvarado L."/>
            <person name="Arachchi H.M."/>
            <person name="Berlin A.M."/>
            <person name="Chapman S.B."/>
            <person name="Gainer-Dewar J."/>
            <person name="Goldberg J."/>
            <person name="Griggs A."/>
            <person name="Gujja S."/>
            <person name="Hansen M."/>
            <person name="Howarth C."/>
            <person name="Imamovic A."/>
            <person name="Ireland A."/>
            <person name="Larimer J."/>
            <person name="McCowan C."/>
            <person name="Murphy C."/>
            <person name="Pearson M."/>
            <person name="Poon T.W."/>
            <person name="Priest M."/>
            <person name="Roberts A."/>
            <person name="Saif S."/>
            <person name="Shea T."/>
            <person name="Sisk P."/>
            <person name="Sykes S."/>
            <person name="Wortman J."/>
            <person name="Nusbaum C."/>
            <person name="Birren B."/>
        </authorList>
    </citation>
    <scope>NUCLEOTIDE SEQUENCE [LARGE SCALE GENOMIC DNA]</scope>
    <source>
        <strain evidence="15">WRAIR2</strain>
    </source>
</reference>
<dbReference type="FunFam" id="2.40.10.10:FF:000134">
    <property type="entry name" value="Uncharacterized protein, isoform B"/>
    <property type="match status" value="1"/>
</dbReference>
<evidence type="ECO:0000259" key="12">
    <source>
        <dbReference type="PROSITE" id="PS50240"/>
    </source>
</evidence>
<dbReference type="CDD" id="cd00190">
    <property type="entry name" value="Tryp_SPc"/>
    <property type="match status" value="2"/>
</dbReference>
<evidence type="ECO:0000256" key="3">
    <source>
        <dbReference type="ARBA" id="ARBA00022729"/>
    </source>
</evidence>
<evidence type="ECO:0000256" key="8">
    <source>
        <dbReference type="ARBA" id="ARBA00024195"/>
    </source>
</evidence>
<dbReference type="PROSITE" id="PS50240">
    <property type="entry name" value="TRYPSIN_DOM"/>
    <property type="match status" value="2"/>
</dbReference>
<keyword evidence="7" id="KW-1015">Disulfide bond</keyword>
<dbReference type="InterPro" id="IPR018114">
    <property type="entry name" value="TRYPSIN_HIS"/>
</dbReference>
<evidence type="ECO:0000256" key="10">
    <source>
        <dbReference type="SAM" id="MobiDB-lite"/>
    </source>
</evidence>
<feature type="domain" description="Clip" evidence="13">
    <location>
        <begin position="678"/>
        <end position="734"/>
    </location>
</feature>
<dbReference type="STRING" id="7168.A0A182N778"/>
<proteinExistence type="inferred from homology"/>
<evidence type="ECO:0000259" key="13">
    <source>
        <dbReference type="PROSITE" id="PS51888"/>
    </source>
</evidence>
<name>A0A182N778_9DIPT</name>
<keyword evidence="6" id="KW-0735">Signal-anchor</keyword>
<keyword evidence="6" id="KW-0812">Transmembrane</keyword>
<reference evidence="14" key="2">
    <citation type="submission" date="2020-05" db="UniProtKB">
        <authorList>
            <consortium name="EnsemblMetazoa"/>
        </authorList>
    </citation>
    <scope>IDENTIFICATION</scope>
    <source>
        <strain evidence="14">WRAIR2</strain>
    </source>
</reference>
<dbReference type="PRINTS" id="PR00722">
    <property type="entry name" value="CHYMOTRYPSIN"/>
</dbReference>
<keyword evidence="2 9" id="KW-0645">Protease</keyword>
<sequence>MSLDEICWKLLMFPWLVKLAHWKGICRNHYKTTTPFPYITLPANFSFPASTVSSTIPFTPLTSPSLTFSTGTTVTGPPFTSTTFLTTSPSVPLTFPTTGSTQTIPVPTFSSTATFNTPSPTSTVFGSTVPTNTIPNPPPTSTPSTSLFPTVTFTNPPSGSTFPGVTLTSTLGPVTPLTGISPLPTFPTFLSTINPPTLSSTVPTTTFTTASCPPVPPTCPPSVLSSSTFAGFDPSPNIDPRQTYNGCPCIDPRAILVSTARNDVCLTPNAQNGICILYVNCDFILQLLIRNANLRDPTIETYVAQSVCGYNDVTPMVCCPTLRFAHQSPNVTTIPTSAPTTTTVAGSFFFASASTSGGGFNLGPGTTTTTTTSTTGTVRLPTNDADRCGMSNASHTRVVGGVDAQLNAWPWMAALGYRATSFELSAGPRFLCGGTLITTIHVLTVAHCIQTGLYFVRLGEHDIASDQDGATPVDIYVQRWYVHERYDQKAIHNDIALVLLQKSVAVSEAIRPICLPLEARQRTKDVTYYAPFIAGWGAVAFNGPSATKLQEAQVVVLPVDQCAFNYKLYFPGQIFDDTVLCAGFPQGGKDSCQGDSGGPLMLPELSTNAQYYYYTLIGLVSYGYECARAGFPGVYVKVTASSNRNNRVIKYACIMWKLSLVILSCLVIHNVQPQAGRSCYTPNGQIGVCQVFQNCGSLIQLYQYNRNQETVNFLLASQRSCGNRNYNGSPVLCCSDGVQYDPTTTSSPFIEVTTRPTSLAPVRSADCIGPDNREGYCISIRSCPDVLAEFVRRQSDPQYVQYIRQSNAVCNYIQPNVCCPLARSTPAPPAPPTAPPTAPPPPPPPPAPVTEAPTPAPVAPSRVGPVELLTPETGCGFSNVEHNRVVGGVPAELHGWPWMALVGYKSALGEVSFKCGGSLITKRHVLSAAHCIRRDLSSVRLGEHDTSIDTESNHVDVPVVRYETHPSYDKKDGHTDLAVLFMEYEVQFSDAIKPICLPLSETIRSKNFIGYTPFVAGWGRTQEGGKSANVLQELQLPIIANDECRTLYNKIGKVFSQKQFDNAVMCAGEIEGGKDSCQGDSGGPLMLPQRFGTDFYYFQVGIVSYGIGCARAEVPGVYTRVASFVDWIQQKVAEPL</sequence>
<dbReference type="PROSITE" id="PS00135">
    <property type="entry name" value="TRYPSIN_SER"/>
    <property type="match status" value="2"/>
</dbReference>
<dbReference type="EnsemblMetazoa" id="ADIR003502-RA">
    <property type="protein sequence ID" value="ADIR003502-PA"/>
    <property type="gene ID" value="ADIR003502"/>
</dbReference>
<evidence type="ECO:0000256" key="11">
    <source>
        <dbReference type="SAM" id="SignalP"/>
    </source>
</evidence>
<dbReference type="Gene3D" id="3.30.1640.30">
    <property type="match status" value="3"/>
</dbReference>
<evidence type="ECO:0000256" key="5">
    <source>
        <dbReference type="ARBA" id="ARBA00022825"/>
    </source>
</evidence>
<keyword evidence="4 9" id="KW-0378">Hydrolase</keyword>
<feature type="domain" description="Clip" evidence="13">
    <location>
        <begin position="766"/>
        <end position="819"/>
    </location>
</feature>
<feature type="domain" description="Peptidase S1" evidence="12">
    <location>
        <begin position="885"/>
        <end position="1133"/>
    </location>
</feature>
<dbReference type="GO" id="GO:0006508">
    <property type="term" value="P:proteolysis"/>
    <property type="evidence" value="ECO:0007669"/>
    <property type="project" value="UniProtKB-KW"/>
</dbReference>
<feature type="signal peptide" evidence="11">
    <location>
        <begin position="1"/>
        <end position="22"/>
    </location>
</feature>
<dbReference type="InterPro" id="IPR043504">
    <property type="entry name" value="Peptidase_S1_PA_chymotrypsin"/>
</dbReference>
<evidence type="ECO:0000256" key="6">
    <source>
        <dbReference type="ARBA" id="ARBA00022968"/>
    </source>
</evidence>
<keyword evidence="3 11" id="KW-0732">Signal</keyword>
<dbReference type="PROSITE" id="PS51888">
    <property type="entry name" value="CLIP"/>
    <property type="match status" value="3"/>
</dbReference>
<comment type="subcellular location">
    <subcellularLocation>
        <location evidence="1">Membrane</location>
        <topology evidence="1">Single-pass type II membrane protein</topology>
    </subcellularLocation>
</comment>
<dbReference type="InterPro" id="IPR001314">
    <property type="entry name" value="Peptidase_S1A"/>
</dbReference>
<keyword evidence="15" id="KW-1185">Reference proteome</keyword>
<keyword evidence="5 9" id="KW-0720">Serine protease</keyword>
<accession>A0A182N778</accession>
<dbReference type="Pfam" id="PF12032">
    <property type="entry name" value="CLIP"/>
    <property type="match status" value="3"/>
</dbReference>
<dbReference type="Proteomes" id="UP000075884">
    <property type="component" value="Unassembled WGS sequence"/>
</dbReference>
<evidence type="ECO:0000313" key="15">
    <source>
        <dbReference type="Proteomes" id="UP000075884"/>
    </source>
</evidence>
<dbReference type="GO" id="GO:0016020">
    <property type="term" value="C:membrane"/>
    <property type="evidence" value="ECO:0007669"/>
    <property type="project" value="UniProtKB-SubCell"/>
</dbReference>
<dbReference type="SUPFAM" id="SSF50494">
    <property type="entry name" value="Trypsin-like serine proteases"/>
    <property type="match status" value="2"/>
</dbReference>
<evidence type="ECO:0008006" key="16">
    <source>
        <dbReference type="Google" id="ProtNLM"/>
    </source>
</evidence>
<feature type="domain" description="Clip" evidence="13">
    <location>
        <begin position="264"/>
        <end position="319"/>
    </location>
</feature>
<feature type="domain" description="Peptidase S1" evidence="12">
    <location>
        <begin position="398"/>
        <end position="662"/>
    </location>
</feature>
<dbReference type="SMART" id="SM00680">
    <property type="entry name" value="CLIP"/>
    <property type="match status" value="3"/>
</dbReference>
<dbReference type="AlphaFoldDB" id="A0A182N778"/>
<evidence type="ECO:0000256" key="2">
    <source>
        <dbReference type="ARBA" id="ARBA00022670"/>
    </source>
</evidence>
<comment type="similarity">
    <text evidence="8">Belongs to the peptidase S1 family. CLIP subfamily.</text>
</comment>
<dbReference type="VEuPathDB" id="VectorBase:ADIR003502"/>
<organism evidence="14 15">
    <name type="scientific">Anopheles dirus</name>
    <dbReference type="NCBI Taxonomy" id="7168"/>
    <lineage>
        <taxon>Eukaryota</taxon>
        <taxon>Metazoa</taxon>
        <taxon>Ecdysozoa</taxon>
        <taxon>Arthropoda</taxon>
        <taxon>Hexapoda</taxon>
        <taxon>Insecta</taxon>
        <taxon>Pterygota</taxon>
        <taxon>Neoptera</taxon>
        <taxon>Endopterygota</taxon>
        <taxon>Diptera</taxon>
        <taxon>Nematocera</taxon>
        <taxon>Culicoidea</taxon>
        <taxon>Culicidae</taxon>
        <taxon>Anophelinae</taxon>
        <taxon>Anopheles</taxon>
    </lineage>
</organism>
<evidence type="ECO:0000256" key="1">
    <source>
        <dbReference type="ARBA" id="ARBA00004606"/>
    </source>
</evidence>
<dbReference type="InterPro" id="IPR022700">
    <property type="entry name" value="CLIP"/>
</dbReference>
<dbReference type="InterPro" id="IPR009003">
    <property type="entry name" value="Peptidase_S1_PA"/>
</dbReference>
<dbReference type="InterPro" id="IPR033116">
    <property type="entry name" value="TRYPSIN_SER"/>
</dbReference>